<dbReference type="PANTHER" id="PTHR24567:SF74">
    <property type="entry name" value="HTH-TYPE TRANSCRIPTIONAL REGULATOR ARCR"/>
    <property type="match status" value="1"/>
</dbReference>
<dbReference type="PRINTS" id="PR00034">
    <property type="entry name" value="HTHCRP"/>
</dbReference>
<dbReference type="GO" id="GO:0003700">
    <property type="term" value="F:DNA-binding transcription factor activity"/>
    <property type="evidence" value="ECO:0007669"/>
    <property type="project" value="TreeGrafter"/>
</dbReference>
<dbReference type="PROSITE" id="PS51063">
    <property type="entry name" value="HTH_CRP_2"/>
    <property type="match status" value="1"/>
</dbReference>
<evidence type="ECO:0000256" key="3">
    <source>
        <dbReference type="ARBA" id="ARBA00023163"/>
    </source>
</evidence>
<dbReference type="SUPFAM" id="SSF51206">
    <property type="entry name" value="cAMP-binding domain-like"/>
    <property type="match status" value="1"/>
</dbReference>
<dbReference type="Gene3D" id="2.60.120.10">
    <property type="entry name" value="Jelly Rolls"/>
    <property type="match status" value="1"/>
</dbReference>
<dbReference type="PROSITE" id="PS50042">
    <property type="entry name" value="CNMP_BINDING_3"/>
    <property type="match status" value="1"/>
</dbReference>
<evidence type="ECO:0000259" key="5">
    <source>
        <dbReference type="PROSITE" id="PS51063"/>
    </source>
</evidence>
<dbReference type="OrthoDB" id="9127033at2"/>
<organism evidence="6 7">
    <name type="scientific">Roseivirga pacifica</name>
    <dbReference type="NCBI Taxonomy" id="1267423"/>
    <lineage>
        <taxon>Bacteria</taxon>
        <taxon>Pseudomonadati</taxon>
        <taxon>Bacteroidota</taxon>
        <taxon>Cytophagia</taxon>
        <taxon>Cytophagales</taxon>
        <taxon>Roseivirgaceae</taxon>
        <taxon>Roseivirga</taxon>
    </lineage>
</organism>
<dbReference type="InterPro" id="IPR036390">
    <property type="entry name" value="WH_DNA-bd_sf"/>
</dbReference>
<evidence type="ECO:0000256" key="1">
    <source>
        <dbReference type="ARBA" id="ARBA00023015"/>
    </source>
</evidence>
<keyword evidence="3" id="KW-0804">Transcription</keyword>
<keyword evidence="1" id="KW-0805">Transcription regulation</keyword>
<dbReference type="RefSeq" id="WP_090260514.1">
    <property type="nucleotide sequence ID" value="NZ_FOIR01000004.1"/>
</dbReference>
<dbReference type="AlphaFoldDB" id="A0A1I0RIQ8"/>
<feature type="domain" description="Cyclic nucleotide-binding" evidence="4">
    <location>
        <begin position="23"/>
        <end position="143"/>
    </location>
</feature>
<accession>A0A1I0RIQ8</accession>
<gene>
    <name evidence="6" type="ORF">SAMN05216290_3635</name>
</gene>
<dbReference type="SMART" id="SM00100">
    <property type="entry name" value="cNMP"/>
    <property type="match status" value="1"/>
</dbReference>
<evidence type="ECO:0000256" key="2">
    <source>
        <dbReference type="ARBA" id="ARBA00023125"/>
    </source>
</evidence>
<dbReference type="Gene3D" id="1.10.10.10">
    <property type="entry name" value="Winged helix-like DNA-binding domain superfamily/Winged helix DNA-binding domain"/>
    <property type="match status" value="1"/>
</dbReference>
<dbReference type="Proteomes" id="UP000199437">
    <property type="component" value="Unassembled WGS sequence"/>
</dbReference>
<dbReference type="CDD" id="cd00092">
    <property type="entry name" value="HTH_CRP"/>
    <property type="match status" value="1"/>
</dbReference>
<evidence type="ECO:0000259" key="4">
    <source>
        <dbReference type="PROSITE" id="PS50042"/>
    </source>
</evidence>
<dbReference type="PANTHER" id="PTHR24567">
    <property type="entry name" value="CRP FAMILY TRANSCRIPTIONAL REGULATORY PROTEIN"/>
    <property type="match status" value="1"/>
</dbReference>
<dbReference type="InterPro" id="IPR036388">
    <property type="entry name" value="WH-like_DNA-bd_sf"/>
</dbReference>
<protein>
    <submittedName>
        <fullName evidence="6">CRP/FNR family transcriptional regulator, anaerobic regulatory protein</fullName>
    </submittedName>
</protein>
<name>A0A1I0RIQ8_9BACT</name>
<proteinExistence type="predicted"/>
<evidence type="ECO:0000313" key="7">
    <source>
        <dbReference type="Proteomes" id="UP000199437"/>
    </source>
</evidence>
<dbReference type="GeneID" id="99988305"/>
<dbReference type="SMART" id="SM00419">
    <property type="entry name" value="HTH_CRP"/>
    <property type="match status" value="1"/>
</dbReference>
<evidence type="ECO:0000313" key="6">
    <source>
        <dbReference type="EMBL" id="SEW40787.1"/>
    </source>
</evidence>
<dbReference type="InterPro" id="IPR014710">
    <property type="entry name" value="RmlC-like_jellyroll"/>
</dbReference>
<dbReference type="InterPro" id="IPR050397">
    <property type="entry name" value="Env_Response_Regulators"/>
</dbReference>
<feature type="domain" description="HTH crp-type" evidence="5">
    <location>
        <begin position="157"/>
        <end position="230"/>
    </location>
</feature>
<dbReference type="SUPFAM" id="SSF46785">
    <property type="entry name" value="Winged helix' DNA-binding domain"/>
    <property type="match status" value="1"/>
</dbReference>
<keyword evidence="7" id="KW-1185">Reference proteome</keyword>
<dbReference type="Pfam" id="PF13545">
    <property type="entry name" value="HTH_Crp_2"/>
    <property type="match status" value="1"/>
</dbReference>
<dbReference type="Pfam" id="PF00027">
    <property type="entry name" value="cNMP_binding"/>
    <property type="match status" value="1"/>
</dbReference>
<dbReference type="EMBL" id="FOIR01000004">
    <property type="protein sequence ID" value="SEW40787.1"/>
    <property type="molecule type" value="Genomic_DNA"/>
</dbReference>
<dbReference type="STRING" id="1267423.SAMN05216290_3635"/>
<dbReference type="InterPro" id="IPR018490">
    <property type="entry name" value="cNMP-bd_dom_sf"/>
</dbReference>
<dbReference type="GO" id="GO:0005829">
    <property type="term" value="C:cytosol"/>
    <property type="evidence" value="ECO:0007669"/>
    <property type="project" value="TreeGrafter"/>
</dbReference>
<reference evidence="7" key="1">
    <citation type="submission" date="2016-10" db="EMBL/GenBank/DDBJ databases">
        <authorList>
            <person name="Varghese N."/>
            <person name="Submissions S."/>
        </authorList>
    </citation>
    <scope>NUCLEOTIDE SEQUENCE [LARGE SCALE GENOMIC DNA]</scope>
    <source>
        <strain evidence="7">CGMCC 1.12402</strain>
    </source>
</reference>
<dbReference type="GO" id="GO:0003677">
    <property type="term" value="F:DNA binding"/>
    <property type="evidence" value="ECO:0007669"/>
    <property type="project" value="UniProtKB-KW"/>
</dbReference>
<dbReference type="InterPro" id="IPR012318">
    <property type="entry name" value="HTH_CRP"/>
</dbReference>
<sequence>MKGRKSNQVDLQCQFCKSRENSLFSDLPDEDLGILSEHKSCVTYKKGQTLFYEETRPMGVFCINHGKVKVYKMGSNGKEQILYIAKGGDFLGYRALLSEEFYAASATVIEPAAVCFIPKSDFLTILNRNPAFFQKLMKAVCHDLGVMEERLANIAQKSVRERLAGTILMLKETYGMEGGESELIDIMLSREDLANIVGTATETVIRLLSEFKGDGLIELQGKKIKVVDQKRLLHEADFYS</sequence>
<dbReference type="InterPro" id="IPR000595">
    <property type="entry name" value="cNMP-bd_dom"/>
</dbReference>
<dbReference type="CDD" id="cd00038">
    <property type="entry name" value="CAP_ED"/>
    <property type="match status" value="1"/>
</dbReference>
<keyword evidence="2" id="KW-0238">DNA-binding</keyword>